<evidence type="ECO:0000256" key="2">
    <source>
        <dbReference type="SAM" id="Phobius"/>
    </source>
</evidence>
<name>A0A8S4PY01_OWEFU</name>
<keyword evidence="2" id="KW-1133">Transmembrane helix</keyword>
<evidence type="ECO:0000256" key="1">
    <source>
        <dbReference type="SAM" id="MobiDB-lite"/>
    </source>
</evidence>
<dbReference type="Proteomes" id="UP000749559">
    <property type="component" value="Unassembled WGS sequence"/>
</dbReference>
<feature type="chain" id="PRO_5035819997" description="SUEL-type lectin domain-containing protein" evidence="3">
    <location>
        <begin position="28"/>
        <end position="279"/>
    </location>
</feature>
<keyword evidence="3" id="KW-0732">Signal</keyword>
<organism evidence="4 5">
    <name type="scientific">Owenia fusiformis</name>
    <name type="common">Polychaete worm</name>
    <dbReference type="NCBI Taxonomy" id="6347"/>
    <lineage>
        <taxon>Eukaryota</taxon>
        <taxon>Metazoa</taxon>
        <taxon>Spiralia</taxon>
        <taxon>Lophotrochozoa</taxon>
        <taxon>Annelida</taxon>
        <taxon>Polychaeta</taxon>
        <taxon>Sedentaria</taxon>
        <taxon>Canalipalpata</taxon>
        <taxon>Sabellida</taxon>
        <taxon>Oweniida</taxon>
        <taxon>Oweniidae</taxon>
        <taxon>Owenia</taxon>
    </lineage>
</organism>
<feature type="transmembrane region" description="Helical" evidence="2">
    <location>
        <begin position="182"/>
        <end position="206"/>
    </location>
</feature>
<evidence type="ECO:0000313" key="4">
    <source>
        <dbReference type="EMBL" id="CAH1798757.1"/>
    </source>
</evidence>
<comment type="caution">
    <text evidence="4">The sequence shown here is derived from an EMBL/GenBank/DDBJ whole genome shotgun (WGS) entry which is preliminary data.</text>
</comment>
<evidence type="ECO:0008006" key="6">
    <source>
        <dbReference type="Google" id="ProtNLM"/>
    </source>
</evidence>
<keyword evidence="5" id="KW-1185">Reference proteome</keyword>
<accession>A0A8S4PY01</accession>
<feature type="signal peptide" evidence="3">
    <location>
        <begin position="1"/>
        <end position="27"/>
    </location>
</feature>
<evidence type="ECO:0000313" key="5">
    <source>
        <dbReference type="Proteomes" id="UP000749559"/>
    </source>
</evidence>
<keyword evidence="2" id="KW-0812">Transmembrane</keyword>
<dbReference type="AlphaFoldDB" id="A0A8S4PY01"/>
<gene>
    <name evidence="4" type="ORF">OFUS_LOCUS22850</name>
</gene>
<protein>
    <recommendedName>
        <fullName evidence="6">SUEL-type lectin domain-containing protein</fullName>
    </recommendedName>
</protein>
<evidence type="ECO:0000256" key="3">
    <source>
        <dbReference type="SAM" id="SignalP"/>
    </source>
</evidence>
<feature type="compositionally biased region" description="Polar residues" evidence="1">
    <location>
        <begin position="265"/>
        <end position="279"/>
    </location>
</feature>
<feature type="region of interest" description="Disordered" evidence="1">
    <location>
        <begin position="229"/>
        <end position="279"/>
    </location>
</feature>
<proteinExistence type="predicted"/>
<dbReference type="CDD" id="cd22823">
    <property type="entry name" value="Gal_Rha_Lectin"/>
    <property type="match status" value="1"/>
</dbReference>
<dbReference type="EMBL" id="CAIIXF020000011">
    <property type="protein sequence ID" value="CAH1798757.1"/>
    <property type="molecule type" value="Genomic_DNA"/>
</dbReference>
<reference evidence="4" key="1">
    <citation type="submission" date="2022-03" db="EMBL/GenBank/DDBJ databases">
        <authorList>
            <person name="Martin C."/>
        </authorList>
    </citation>
    <scope>NUCLEOTIDE SEQUENCE</scope>
</reference>
<keyword evidence="2" id="KW-0472">Membrane</keyword>
<sequence length="279" mass="30966">MLKERKIVNKILLWLFLILINSVMSEAAYALTFKSSMCYNSKGNAFIRLLCPDTYKIKTITAFTGISRNNVCAYSSWDCIIQEGSTDKCDDRQQCTVSVSHNDGKVALTCGAQQGEMKYFQVEYICQSDNKAKNLTVNDYSTVGPAVEDLPTLPNIPSNPEFTYKNPRGPTVPAEATEEDNAVMIAIICGSLVGVVVVCAVMATLIHRIKNRTYTNALYATRSLINPTLTQSSPDYPSRRPMPRSPSQRAKQTVKFSLDSRACNPKQQGQTNSEVSIKY</sequence>